<dbReference type="PROSITE" id="PS50929">
    <property type="entry name" value="ABC_TM1F"/>
    <property type="match status" value="1"/>
</dbReference>
<keyword evidence="6 7" id="KW-0472">Membrane</keyword>
<feature type="transmembrane region" description="Helical" evidence="7">
    <location>
        <begin position="245"/>
        <end position="264"/>
    </location>
</feature>
<dbReference type="InterPro" id="IPR011527">
    <property type="entry name" value="ABC1_TM_dom"/>
</dbReference>
<dbReference type="InterPro" id="IPR003593">
    <property type="entry name" value="AAA+_ATPase"/>
</dbReference>
<feature type="transmembrane region" description="Helical" evidence="7">
    <location>
        <begin position="135"/>
        <end position="152"/>
    </location>
</feature>
<evidence type="ECO:0000313" key="11">
    <source>
        <dbReference type="Proteomes" id="UP001652445"/>
    </source>
</evidence>
<dbReference type="EMBL" id="JAOQIO010000110">
    <property type="protein sequence ID" value="MCU6796881.1"/>
    <property type="molecule type" value="Genomic_DNA"/>
</dbReference>
<dbReference type="GO" id="GO:0005524">
    <property type="term" value="F:ATP binding"/>
    <property type="evidence" value="ECO:0007669"/>
    <property type="project" value="UniProtKB-KW"/>
</dbReference>
<sequence>MLRRFFSYYRPYKGLFILDFACAVFAALLELGFPLAVNQVVDKLLPSKNWTLILWACVGLLVIYVFNMCMQFVINYWGHKLGINIETDMRRKLFEHVQKLSFRFFDNNKTGHLVSRMTNDLMEIGEVAHHGPEDLFIAVMTLLGAFAIMLSINVKLAILTFAMVPFLIFFSIYFNKKMTAAFRRMFADIADFNARVEDNVGGIRVVQAFSNEEFEKSLFAVNNGRYRLTKLLAYKIMAWNSSISYLLMRSVSLIVLISGTWFVLNESMSYGSFIGFVLLTNVFLQPIQKINTVIESYPKGIAGFKRYTELLETAPDIDDVPDAVEVSSLRGDIRYRGVSFGYEEQAHVLHNIDLTIHQGETIAFVGPSGAGKSTICSLLPRFYEVQEGSIKIDGIDIRQMKLSSLRKQIGIVQQDVFLFTGTLRENIAYGKLNASEEEVWEAARRARLEEFIRSQELGMDTIIGERGVKLSGGQKQRLAIARMFLKNPPILILDEATSALDTETEAAIQQSLTELSKGRTTLIIAHRLATIKNADRIIVVTEDGISEQGRHGELIAAGGVYSRLHQAQFGS</sequence>
<keyword evidence="4 10" id="KW-0067">ATP-binding</keyword>
<organism evidence="10 11">
    <name type="scientific">Paenibacillus baimaensis</name>
    <dbReference type="NCBI Taxonomy" id="2982185"/>
    <lineage>
        <taxon>Bacteria</taxon>
        <taxon>Bacillati</taxon>
        <taxon>Bacillota</taxon>
        <taxon>Bacilli</taxon>
        <taxon>Bacillales</taxon>
        <taxon>Paenibacillaceae</taxon>
        <taxon>Paenibacillus</taxon>
    </lineage>
</organism>
<evidence type="ECO:0000256" key="3">
    <source>
        <dbReference type="ARBA" id="ARBA00022741"/>
    </source>
</evidence>
<comment type="subcellular location">
    <subcellularLocation>
        <location evidence="1">Cell membrane</location>
        <topology evidence="1">Multi-pass membrane protein</topology>
    </subcellularLocation>
</comment>
<dbReference type="PANTHER" id="PTHR43394:SF1">
    <property type="entry name" value="ATP-BINDING CASSETTE SUB-FAMILY B MEMBER 10, MITOCHONDRIAL"/>
    <property type="match status" value="1"/>
</dbReference>
<feature type="domain" description="ABC transporter" evidence="8">
    <location>
        <begin position="333"/>
        <end position="567"/>
    </location>
</feature>
<dbReference type="PROSITE" id="PS50893">
    <property type="entry name" value="ABC_TRANSPORTER_2"/>
    <property type="match status" value="1"/>
</dbReference>
<dbReference type="Pfam" id="PF00005">
    <property type="entry name" value="ABC_tran"/>
    <property type="match status" value="1"/>
</dbReference>
<dbReference type="SUPFAM" id="SSF52540">
    <property type="entry name" value="P-loop containing nucleoside triphosphate hydrolases"/>
    <property type="match status" value="1"/>
</dbReference>
<evidence type="ECO:0000256" key="7">
    <source>
        <dbReference type="SAM" id="Phobius"/>
    </source>
</evidence>
<protein>
    <submittedName>
        <fullName evidence="10">ABC transporter ATP-binding protein/permease</fullName>
    </submittedName>
</protein>
<dbReference type="PROSITE" id="PS00211">
    <property type="entry name" value="ABC_TRANSPORTER_1"/>
    <property type="match status" value="1"/>
</dbReference>
<dbReference type="SMART" id="SM00382">
    <property type="entry name" value="AAA"/>
    <property type="match status" value="1"/>
</dbReference>
<dbReference type="InterPro" id="IPR039421">
    <property type="entry name" value="Type_1_exporter"/>
</dbReference>
<accession>A0ABT2US35</accession>
<evidence type="ECO:0000313" key="10">
    <source>
        <dbReference type="EMBL" id="MCU6796881.1"/>
    </source>
</evidence>
<gene>
    <name evidence="10" type="ORF">OB236_32620</name>
</gene>
<name>A0ABT2US35_9BACL</name>
<evidence type="ECO:0000259" key="9">
    <source>
        <dbReference type="PROSITE" id="PS50929"/>
    </source>
</evidence>
<dbReference type="InterPro" id="IPR027417">
    <property type="entry name" value="P-loop_NTPase"/>
</dbReference>
<evidence type="ECO:0000256" key="5">
    <source>
        <dbReference type="ARBA" id="ARBA00022989"/>
    </source>
</evidence>
<keyword evidence="11" id="KW-1185">Reference proteome</keyword>
<evidence type="ECO:0000256" key="1">
    <source>
        <dbReference type="ARBA" id="ARBA00004651"/>
    </source>
</evidence>
<proteinExistence type="predicted"/>
<dbReference type="RefSeq" id="WP_076235742.1">
    <property type="nucleotide sequence ID" value="NZ_JAOQIO010000110.1"/>
</dbReference>
<dbReference type="Proteomes" id="UP001652445">
    <property type="component" value="Unassembled WGS sequence"/>
</dbReference>
<dbReference type="PANTHER" id="PTHR43394">
    <property type="entry name" value="ATP-DEPENDENT PERMEASE MDL1, MITOCHONDRIAL"/>
    <property type="match status" value="1"/>
</dbReference>
<dbReference type="InterPro" id="IPR003439">
    <property type="entry name" value="ABC_transporter-like_ATP-bd"/>
</dbReference>
<comment type="caution">
    <text evidence="10">The sequence shown here is derived from an EMBL/GenBank/DDBJ whole genome shotgun (WGS) entry which is preliminary data.</text>
</comment>
<feature type="transmembrane region" description="Helical" evidence="7">
    <location>
        <begin position="53"/>
        <end position="74"/>
    </location>
</feature>
<dbReference type="Gene3D" id="1.20.1560.10">
    <property type="entry name" value="ABC transporter type 1, transmembrane domain"/>
    <property type="match status" value="1"/>
</dbReference>
<keyword evidence="5 7" id="KW-1133">Transmembrane helix</keyword>
<dbReference type="InterPro" id="IPR017871">
    <property type="entry name" value="ABC_transporter-like_CS"/>
</dbReference>
<evidence type="ECO:0000256" key="6">
    <source>
        <dbReference type="ARBA" id="ARBA00023136"/>
    </source>
</evidence>
<dbReference type="CDD" id="cd18549">
    <property type="entry name" value="ABC_6TM_YwjA_like"/>
    <property type="match status" value="1"/>
</dbReference>
<reference evidence="10 11" key="1">
    <citation type="submission" date="2022-09" db="EMBL/GenBank/DDBJ databases">
        <authorList>
            <person name="Han X.L."/>
            <person name="Wang Q."/>
            <person name="Lu T."/>
        </authorList>
    </citation>
    <scope>NUCLEOTIDE SEQUENCE [LARGE SCALE GENOMIC DNA]</scope>
    <source>
        <strain evidence="10 11">WQ 127069</strain>
    </source>
</reference>
<evidence type="ECO:0000259" key="8">
    <source>
        <dbReference type="PROSITE" id="PS50893"/>
    </source>
</evidence>
<dbReference type="Gene3D" id="3.40.50.300">
    <property type="entry name" value="P-loop containing nucleotide triphosphate hydrolases"/>
    <property type="match status" value="1"/>
</dbReference>
<evidence type="ECO:0000256" key="4">
    <source>
        <dbReference type="ARBA" id="ARBA00022840"/>
    </source>
</evidence>
<feature type="domain" description="ABC transmembrane type-1" evidence="9">
    <location>
        <begin position="17"/>
        <end position="299"/>
    </location>
</feature>
<feature type="transmembrane region" description="Helical" evidence="7">
    <location>
        <begin position="12"/>
        <end position="33"/>
    </location>
</feature>
<keyword evidence="3" id="KW-0547">Nucleotide-binding</keyword>
<evidence type="ECO:0000256" key="2">
    <source>
        <dbReference type="ARBA" id="ARBA00022692"/>
    </source>
</evidence>
<dbReference type="InterPro" id="IPR036640">
    <property type="entry name" value="ABC1_TM_sf"/>
</dbReference>
<dbReference type="SUPFAM" id="SSF90123">
    <property type="entry name" value="ABC transporter transmembrane region"/>
    <property type="match status" value="1"/>
</dbReference>
<dbReference type="Pfam" id="PF00664">
    <property type="entry name" value="ABC_membrane"/>
    <property type="match status" value="1"/>
</dbReference>
<feature type="transmembrane region" description="Helical" evidence="7">
    <location>
        <begin position="158"/>
        <end position="175"/>
    </location>
</feature>
<keyword evidence="2 7" id="KW-0812">Transmembrane</keyword>